<organism evidence="9 10">
    <name type="scientific">Desulfosporosinus lacus DSM 15449</name>
    <dbReference type="NCBI Taxonomy" id="1121420"/>
    <lineage>
        <taxon>Bacteria</taxon>
        <taxon>Bacillati</taxon>
        <taxon>Bacillota</taxon>
        <taxon>Clostridia</taxon>
        <taxon>Eubacteriales</taxon>
        <taxon>Desulfitobacteriaceae</taxon>
        <taxon>Desulfosporosinus</taxon>
    </lineage>
</organism>
<dbReference type="InterPro" id="IPR050351">
    <property type="entry name" value="BphY/WalK/GraS-like"/>
</dbReference>
<evidence type="ECO:0000256" key="7">
    <source>
        <dbReference type="ARBA" id="ARBA00023012"/>
    </source>
</evidence>
<keyword evidence="6 9" id="KW-0418">Kinase</keyword>
<keyword evidence="4" id="KW-0597">Phosphoprotein</keyword>
<dbReference type="GO" id="GO:0005886">
    <property type="term" value="C:plasma membrane"/>
    <property type="evidence" value="ECO:0007669"/>
    <property type="project" value="TreeGrafter"/>
</dbReference>
<name>A0A1M5X9M5_9FIRM</name>
<dbReference type="CDD" id="cd00075">
    <property type="entry name" value="HATPase"/>
    <property type="match status" value="1"/>
</dbReference>
<evidence type="ECO:0000256" key="3">
    <source>
        <dbReference type="ARBA" id="ARBA00012438"/>
    </source>
</evidence>
<gene>
    <name evidence="9" type="ORF">SAMN02746098_01883</name>
</gene>
<evidence type="ECO:0000256" key="5">
    <source>
        <dbReference type="ARBA" id="ARBA00022679"/>
    </source>
</evidence>
<dbReference type="FunFam" id="3.30.565.10:FF:000006">
    <property type="entry name" value="Sensor histidine kinase WalK"/>
    <property type="match status" value="1"/>
</dbReference>
<dbReference type="EC" id="2.7.13.3" evidence="3"/>
<dbReference type="EMBL" id="FQXJ01000006">
    <property type="protein sequence ID" value="SHH96530.1"/>
    <property type="molecule type" value="Genomic_DNA"/>
</dbReference>
<dbReference type="PANTHER" id="PTHR45453:SF1">
    <property type="entry name" value="PHOSPHATE REGULON SENSOR PROTEIN PHOR"/>
    <property type="match status" value="1"/>
</dbReference>
<reference evidence="10" key="1">
    <citation type="submission" date="2016-11" db="EMBL/GenBank/DDBJ databases">
        <authorList>
            <person name="Varghese N."/>
            <person name="Submissions S."/>
        </authorList>
    </citation>
    <scope>NUCLEOTIDE SEQUENCE [LARGE SCALE GENOMIC DNA]</scope>
    <source>
        <strain evidence="10">DSM 15449</strain>
    </source>
</reference>
<keyword evidence="10" id="KW-1185">Reference proteome</keyword>
<dbReference type="OrthoDB" id="9773956at2"/>
<evidence type="ECO:0000313" key="9">
    <source>
        <dbReference type="EMBL" id="SHH96530.1"/>
    </source>
</evidence>
<accession>A0A1M5X9M5</accession>
<dbReference type="GO" id="GO:0000155">
    <property type="term" value="F:phosphorelay sensor kinase activity"/>
    <property type="evidence" value="ECO:0007669"/>
    <property type="project" value="TreeGrafter"/>
</dbReference>
<comment type="subcellular location">
    <subcellularLocation>
        <location evidence="2">Membrane</location>
    </subcellularLocation>
</comment>
<evidence type="ECO:0000259" key="8">
    <source>
        <dbReference type="PROSITE" id="PS50109"/>
    </source>
</evidence>
<dbReference type="InterPro" id="IPR003594">
    <property type="entry name" value="HATPase_dom"/>
</dbReference>
<keyword evidence="7" id="KW-0902">Two-component regulatory system</keyword>
<dbReference type="Proteomes" id="UP000183954">
    <property type="component" value="Unassembled WGS sequence"/>
</dbReference>
<dbReference type="Pfam" id="PF02518">
    <property type="entry name" value="HATPase_c"/>
    <property type="match status" value="1"/>
</dbReference>
<evidence type="ECO:0000256" key="1">
    <source>
        <dbReference type="ARBA" id="ARBA00000085"/>
    </source>
</evidence>
<dbReference type="SMART" id="SM00387">
    <property type="entry name" value="HATPase_c"/>
    <property type="match status" value="1"/>
</dbReference>
<dbReference type="SUPFAM" id="SSF55874">
    <property type="entry name" value="ATPase domain of HSP90 chaperone/DNA topoisomerase II/histidine kinase"/>
    <property type="match status" value="1"/>
</dbReference>
<proteinExistence type="predicted"/>
<protein>
    <recommendedName>
        <fullName evidence="3">histidine kinase</fullName>
        <ecNumber evidence="3">2.7.13.3</ecNumber>
    </recommendedName>
</protein>
<evidence type="ECO:0000256" key="2">
    <source>
        <dbReference type="ARBA" id="ARBA00004370"/>
    </source>
</evidence>
<dbReference type="InterPro" id="IPR005467">
    <property type="entry name" value="His_kinase_dom"/>
</dbReference>
<dbReference type="GO" id="GO:0004721">
    <property type="term" value="F:phosphoprotein phosphatase activity"/>
    <property type="evidence" value="ECO:0007669"/>
    <property type="project" value="TreeGrafter"/>
</dbReference>
<dbReference type="STRING" id="1121420.SAMN02746098_01883"/>
<evidence type="ECO:0000256" key="6">
    <source>
        <dbReference type="ARBA" id="ARBA00022777"/>
    </source>
</evidence>
<feature type="domain" description="Histidine kinase" evidence="8">
    <location>
        <begin position="1"/>
        <end position="178"/>
    </location>
</feature>
<sequence length="178" mass="19687">MGSLTDNLLALAKFDSGLKMEIEQAIPLGPLLQRVNSEFGELAEQNQVTLIMNLEKDLRVDCNQLAIERLLRNLLHNSIRYTPAGGLIELILRDRSNMESRGGAEITIRDTGIGINPQDLPHIFERFYRSDGARRRDGGGSGLGLSICQSIVKNHGGTIDIQSERGRGTCVTIWLPYS</sequence>
<evidence type="ECO:0000313" key="10">
    <source>
        <dbReference type="Proteomes" id="UP000183954"/>
    </source>
</evidence>
<dbReference type="PROSITE" id="PS50109">
    <property type="entry name" value="HIS_KIN"/>
    <property type="match status" value="1"/>
</dbReference>
<keyword evidence="5" id="KW-0808">Transferase</keyword>
<dbReference type="RefSeq" id="WP_073029485.1">
    <property type="nucleotide sequence ID" value="NZ_FQXJ01000006.1"/>
</dbReference>
<evidence type="ECO:0000256" key="4">
    <source>
        <dbReference type="ARBA" id="ARBA00022553"/>
    </source>
</evidence>
<dbReference type="PANTHER" id="PTHR45453">
    <property type="entry name" value="PHOSPHATE REGULON SENSOR PROTEIN PHOR"/>
    <property type="match status" value="1"/>
</dbReference>
<dbReference type="PRINTS" id="PR00344">
    <property type="entry name" value="BCTRLSENSOR"/>
</dbReference>
<dbReference type="AlphaFoldDB" id="A0A1M5X9M5"/>
<dbReference type="GO" id="GO:0016036">
    <property type="term" value="P:cellular response to phosphate starvation"/>
    <property type="evidence" value="ECO:0007669"/>
    <property type="project" value="TreeGrafter"/>
</dbReference>
<dbReference type="InterPro" id="IPR036890">
    <property type="entry name" value="HATPase_C_sf"/>
</dbReference>
<comment type="catalytic activity">
    <reaction evidence="1">
        <text>ATP + protein L-histidine = ADP + protein N-phospho-L-histidine.</text>
        <dbReference type="EC" id="2.7.13.3"/>
    </reaction>
</comment>
<dbReference type="Gene3D" id="3.30.565.10">
    <property type="entry name" value="Histidine kinase-like ATPase, C-terminal domain"/>
    <property type="match status" value="1"/>
</dbReference>
<dbReference type="InterPro" id="IPR004358">
    <property type="entry name" value="Sig_transdc_His_kin-like_C"/>
</dbReference>